<reference evidence="1 2" key="1">
    <citation type="submission" date="2007-03" db="EMBL/GenBank/DDBJ databases">
        <title>Complete sequence of plasmid pBVIE01 of Burkholderia vietnamiensis G4.</title>
        <authorList>
            <consortium name="US DOE Joint Genome Institute"/>
            <person name="Copeland A."/>
            <person name="Lucas S."/>
            <person name="Lapidus A."/>
            <person name="Barry K."/>
            <person name="Detter J.C."/>
            <person name="Glavina del Rio T."/>
            <person name="Hammon N."/>
            <person name="Israni S."/>
            <person name="Dalin E."/>
            <person name="Tice H."/>
            <person name="Pitluck S."/>
            <person name="Chain P."/>
            <person name="Malfatti S."/>
            <person name="Shin M."/>
            <person name="Vergez L."/>
            <person name="Schmutz J."/>
            <person name="Larimer F."/>
            <person name="Land M."/>
            <person name="Hauser L."/>
            <person name="Kyrpides N."/>
            <person name="Tiedje J."/>
            <person name="Richardson P."/>
        </authorList>
    </citation>
    <scope>NUCLEOTIDE SEQUENCE [LARGE SCALE GENOMIC DNA]</scope>
    <source>
        <strain evidence="2">G4 / LMG 22486</strain>
        <plasmid evidence="1 2">pBVIE01</plasmid>
    </source>
</reference>
<evidence type="ECO:0000313" key="1">
    <source>
        <dbReference type="EMBL" id="ABO59831.1"/>
    </source>
</evidence>
<sequence>MTLSQAQHRAINCMDRTTVVGILENYCFQCYEHETTSELRDALRSNLEDRTIDTCVLDT</sequence>
<accession>A4JU78</accession>
<proteinExistence type="predicted"/>
<dbReference type="HOGENOM" id="CLU_2951362_0_0_4"/>
<dbReference type="AlphaFoldDB" id="A4JU78"/>
<name>A4JU78_BURVG</name>
<keyword evidence="1" id="KW-0614">Plasmid</keyword>
<geneLocation type="plasmid" evidence="1 2">
    <name>pBVIE01</name>
</geneLocation>
<dbReference type="Proteomes" id="UP000002287">
    <property type="component" value="Plasmid pBVIE01"/>
</dbReference>
<dbReference type="EMBL" id="CP000617">
    <property type="protein sequence ID" value="ABO59831.1"/>
    <property type="molecule type" value="Genomic_DNA"/>
</dbReference>
<dbReference type="KEGG" id="bvi:Bcep1808_6944"/>
<gene>
    <name evidence="1" type="ordered locus">Bcep1808_6944</name>
</gene>
<protein>
    <submittedName>
        <fullName evidence="1">Uncharacterized protein</fullName>
    </submittedName>
</protein>
<evidence type="ECO:0000313" key="2">
    <source>
        <dbReference type="Proteomes" id="UP000002287"/>
    </source>
</evidence>
<organism evidence="1 2">
    <name type="scientific">Burkholderia vietnamiensis (strain G4 / LMG 22486)</name>
    <name type="common">Burkholderia cepacia (strain R1808)</name>
    <dbReference type="NCBI Taxonomy" id="269482"/>
    <lineage>
        <taxon>Bacteria</taxon>
        <taxon>Pseudomonadati</taxon>
        <taxon>Pseudomonadota</taxon>
        <taxon>Betaproteobacteria</taxon>
        <taxon>Burkholderiales</taxon>
        <taxon>Burkholderiaceae</taxon>
        <taxon>Burkholderia</taxon>
        <taxon>Burkholderia cepacia complex</taxon>
    </lineage>
</organism>